<protein>
    <recommendedName>
        <fullName evidence="5">Flagellar hook-associated protein 2</fullName>
        <shortName evidence="5">HAP2</shortName>
    </recommendedName>
    <alternativeName>
        <fullName evidence="5">Flagellar cap protein</fullName>
    </alternativeName>
</protein>
<evidence type="ECO:0000259" key="6">
    <source>
        <dbReference type="Pfam" id="PF02465"/>
    </source>
</evidence>
<proteinExistence type="inferred from homology"/>
<keyword evidence="4 5" id="KW-0975">Bacterial flagellum</keyword>
<evidence type="ECO:0000259" key="7">
    <source>
        <dbReference type="Pfam" id="PF07195"/>
    </source>
</evidence>
<dbReference type="PANTHER" id="PTHR30288:SF0">
    <property type="entry name" value="FLAGELLAR HOOK-ASSOCIATED PROTEIN 2"/>
    <property type="match status" value="1"/>
</dbReference>
<reference evidence="8 9" key="1">
    <citation type="journal article" date="2019" name="Int. J. Syst. Evol. Microbiol.">
        <title>The Global Catalogue of Microorganisms (GCM) 10K type strain sequencing project: providing services to taxonomists for standard genome sequencing and annotation.</title>
        <authorList>
            <consortium name="The Broad Institute Genomics Platform"/>
            <consortium name="The Broad Institute Genome Sequencing Center for Infectious Disease"/>
            <person name="Wu L."/>
            <person name="Ma J."/>
        </authorList>
    </citation>
    <scope>NUCLEOTIDE SEQUENCE [LARGE SCALE GENOMIC DNA]</scope>
    <source>
        <strain evidence="8 9">JCM 15309</strain>
    </source>
</reference>
<keyword evidence="8" id="KW-0282">Flagellum</keyword>
<name>A0ABN2QTN4_9ACTN</name>
<dbReference type="InterPro" id="IPR010809">
    <property type="entry name" value="FliD_C"/>
</dbReference>
<organism evidence="8 9">
    <name type="scientific">Nocardioides panacihumi</name>
    <dbReference type="NCBI Taxonomy" id="400774"/>
    <lineage>
        <taxon>Bacteria</taxon>
        <taxon>Bacillati</taxon>
        <taxon>Actinomycetota</taxon>
        <taxon>Actinomycetes</taxon>
        <taxon>Propionibacteriales</taxon>
        <taxon>Nocardioidaceae</taxon>
        <taxon>Nocardioides</taxon>
    </lineage>
</organism>
<evidence type="ECO:0000313" key="8">
    <source>
        <dbReference type="EMBL" id="GAA1957823.1"/>
    </source>
</evidence>
<evidence type="ECO:0000256" key="3">
    <source>
        <dbReference type="ARBA" id="ARBA00023054"/>
    </source>
</evidence>
<dbReference type="Pfam" id="PF07195">
    <property type="entry name" value="FliD_C"/>
    <property type="match status" value="1"/>
</dbReference>
<dbReference type="RefSeq" id="WP_344044282.1">
    <property type="nucleotide sequence ID" value="NZ_BAAAPB010000001.1"/>
</dbReference>
<evidence type="ECO:0000313" key="9">
    <source>
        <dbReference type="Proteomes" id="UP001500571"/>
    </source>
</evidence>
<evidence type="ECO:0000256" key="5">
    <source>
        <dbReference type="RuleBase" id="RU362066"/>
    </source>
</evidence>
<evidence type="ECO:0000256" key="4">
    <source>
        <dbReference type="ARBA" id="ARBA00023143"/>
    </source>
</evidence>
<comment type="subcellular location">
    <subcellularLocation>
        <location evidence="5">Secreted</location>
    </subcellularLocation>
    <subcellularLocation>
        <location evidence="5">Bacterial flagellum</location>
    </subcellularLocation>
</comment>
<sequence>MASSITFTGLGSGLDTASIVSQLMAIERAPQDRLKTALAKEQSTLTALQQLNTSLAALQKSADSFSSGSTWTKLNATSSSSAVTISASSSATPSSLSVTVGHVATAAGNTYTTAAALSDTVTTATKLAVTLSDGTSTSVDLADGKLSTVISSLNGLKDASGTPLLSATAVSTGNGSYRLVVNQVATGQGALTITEAGGTPLMGGPDAAISRSGSDASITAGGVALTQRSNSFTSLMPGVDVTISPAAQGTTATLSVSDDGSSRANALNAFVSQINQVIDQIADTTSYGTITPGKAATGGGALPGDGTLRAITDQLLNTIFPGGGATMATMGLDLDRDGHLTFDQSKFQTAYKADPSGVQNAFIGANGFTSRVSKIAKLQSDSSTGSLTMTIKSENTEIARYNDEITAWDDRLAMKQTALTQQFTALETQLSRLQSQSSWLTAQLNSLSSSSKNN</sequence>
<keyword evidence="8" id="KW-0969">Cilium</keyword>
<dbReference type="InterPro" id="IPR040026">
    <property type="entry name" value="FliD"/>
</dbReference>
<keyword evidence="3" id="KW-0175">Coiled coil</keyword>
<dbReference type="Proteomes" id="UP001500571">
    <property type="component" value="Unassembled WGS sequence"/>
</dbReference>
<keyword evidence="5" id="KW-0964">Secreted</keyword>
<comment type="function">
    <text evidence="5">Required for morphogenesis and for the elongation of the flagellar filament by facilitating polymerization of the flagellin monomers at the tip of growing filament. Forms a capping structure, which prevents flagellin subunits (transported through the central channel of the flagellum) from leaking out without polymerization at the distal end.</text>
</comment>
<comment type="subunit">
    <text evidence="2 5">Homopentamer.</text>
</comment>
<dbReference type="Pfam" id="PF02465">
    <property type="entry name" value="FliD_N"/>
    <property type="match status" value="1"/>
</dbReference>
<keyword evidence="9" id="KW-1185">Reference proteome</keyword>
<comment type="caution">
    <text evidence="8">The sequence shown here is derived from an EMBL/GenBank/DDBJ whole genome shotgun (WGS) entry which is preliminary data.</text>
</comment>
<evidence type="ECO:0000256" key="2">
    <source>
        <dbReference type="ARBA" id="ARBA00011255"/>
    </source>
</evidence>
<dbReference type="PANTHER" id="PTHR30288">
    <property type="entry name" value="FLAGELLAR CAP/ASSEMBLY PROTEIN FLID"/>
    <property type="match status" value="1"/>
</dbReference>
<dbReference type="InterPro" id="IPR003481">
    <property type="entry name" value="FliD_N"/>
</dbReference>
<feature type="domain" description="Flagellar hook-associated protein 2 N-terminal" evidence="6">
    <location>
        <begin position="12"/>
        <end position="107"/>
    </location>
</feature>
<evidence type="ECO:0000256" key="1">
    <source>
        <dbReference type="ARBA" id="ARBA00009764"/>
    </source>
</evidence>
<gene>
    <name evidence="8" type="primary">fliD</name>
    <name evidence="8" type="ORF">GCM10009798_16600</name>
</gene>
<dbReference type="EMBL" id="BAAAPB010000001">
    <property type="protein sequence ID" value="GAA1957823.1"/>
    <property type="molecule type" value="Genomic_DNA"/>
</dbReference>
<feature type="domain" description="Flagellar hook-associated protein 2 C-terminal" evidence="7">
    <location>
        <begin position="213"/>
        <end position="434"/>
    </location>
</feature>
<accession>A0ABN2QTN4</accession>
<comment type="similarity">
    <text evidence="1 5">Belongs to the FliD family.</text>
</comment>
<keyword evidence="8" id="KW-0966">Cell projection</keyword>